<evidence type="ECO:0008006" key="8">
    <source>
        <dbReference type="Google" id="ProtNLM"/>
    </source>
</evidence>
<evidence type="ECO:0000256" key="3">
    <source>
        <dbReference type="ARBA" id="ARBA00022989"/>
    </source>
</evidence>
<feature type="transmembrane region" description="Helical" evidence="5">
    <location>
        <begin position="104"/>
        <end position="131"/>
    </location>
</feature>
<evidence type="ECO:0000256" key="4">
    <source>
        <dbReference type="ARBA" id="ARBA00023136"/>
    </source>
</evidence>
<evidence type="ECO:0000313" key="7">
    <source>
        <dbReference type="Proteomes" id="UP000177947"/>
    </source>
</evidence>
<dbReference type="Pfam" id="PF06550">
    <property type="entry name" value="SPP"/>
    <property type="match status" value="1"/>
</dbReference>
<comment type="caution">
    <text evidence="6">The sequence shown here is derived from an EMBL/GenBank/DDBJ whole genome shotgun (WGS) entry which is preliminary data.</text>
</comment>
<dbReference type="EMBL" id="MEYQ01000033">
    <property type="protein sequence ID" value="OGD38745.1"/>
    <property type="molecule type" value="Genomic_DNA"/>
</dbReference>
<name>A0A1F5C7C0_9BACT</name>
<protein>
    <recommendedName>
        <fullName evidence="8">Signal-peptide peptidase, presenilin aspartyl protease</fullName>
    </recommendedName>
</protein>
<dbReference type="GO" id="GO:0042500">
    <property type="term" value="F:aspartic endopeptidase activity, intramembrane cleaving"/>
    <property type="evidence" value="ECO:0007669"/>
    <property type="project" value="InterPro"/>
</dbReference>
<evidence type="ECO:0000256" key="2">
    <source>
        <dbReference type="ARBA" id="ARBA00022692"/>
    </source>
</evidence>
<feature type="transmembrane region" description="Helical" evidence="5">
    <location>
        <begin position="143"/>
        <end position="164"/>
    </location>
</feature>
<feature type="transmembrane region" description="Helical" evidence="5">
    <location>
        <begin position="262"/>
        <end position="281"/>
    </location>
</feature>
<gene>
    <name evidence="6" type="ORF">A2907_01595</name>
</gene>
<dbReference type="GO" id="GO:0016020">
    <property type="term" value="C:membrane"/>
    <property type="evidence" value="ECO:0007669"/>
    <property type="project" value="InterPro"/>
</dbReference>
<keyword evidence="3 5" id="KW-1133">Transmembrane helix</keyword>
<evidence type="ECO:0000313" key="6">
    <source>
        <dbReference type="EMBL" id="OGD38745.1"/>
    </source>
</evidence>
<accession>A0A1F5C7C0</accession>
<dbReference type="InterPro" id="IPR010545">
    <property type="entry name" value="SPP"/>
</dbReference>
<reference evidence="6 7" key="1">
    <citation type="journal article" date="2016" name="Nat. Commun.">
        <title>Thousands of microbial genomes shed light on interconnected biogeochemical processes in an aquifer system.</title>
        <authorList>
            <person name="Anantharaman K."/>
            <person name="Brown C.T."/>
            <person name="Hug L.A."/>
            <person name="Sharon I."/>
            <person name="Castelle C.J."/>
            <person name="Probst A.J."/>
            <person name="Thomas B.C."/>
            <person name="Singh A."/>
            <person name="Wilkins M.J."/>
            <person name="Karaoz U."/>
            <person name="Brodie E.L."/>
            <person name="Williams K.H."/>
            <person name="Hubbard S.S."/>
            <person name="Banfield J.F."/>
        </authorList>
    </citation>
    <scope>NUCLEOTIDE SEQUENCE [LARGE SCALE GENOMIC DNA]</scope>
</reference>
<dbReference type="SMART" id="SM00730">
    <property type="entry name" value="PSN"/>
    <property type="match status" value="1"/>
</dbReference>
<feature type="transmembrane region" description="Helical" evidence="5">
    <location>
        <begin position="50"/>
        <end position="68"/>
    </location>
</feature>
<dbReference type="GO" id="GO:0012505">
    <property type="term" value="C:endomembrane system"/>
    <property type="evidence" value="ECO:0007669"/>
    <property type="project" value="UniProtKB-SubCell"/>
</dbReference>
<evidence type="ECO:0000256" key="5">
    <source>
        <dbReference type="SAM" id="Phobius"/>
    </source>
</evidence>
<dbReference type="Proteomes" id="UP000177947">
    <property type="component" value="Unassembled WGS sequence"/>
</dbReference>
<dbReference type="AlphaFoldDB" id="A0A1F5C7C0"/>
<feature type="transmembrane region" description="Helical" evidence="5">
    <location>
        <begin position="80"/>
        <end position="98"/>
    </location>
</feature>
<feature type="transmembrane region" description="Helical" evidence="5">
    <location>
        <begin position="229"/>
        <end position="250"/>
    </location>
</feature>
<comment type="subcellular location">
    <subcellularLocation>
        <location evidence="1">Endomembrane system</location>
        <topology evidence="1">Multi-pass membrane protein</topology>
    </subcellularLocation>
</comment>
<keyword evidence="4 5" id="KW-0472">Membrane</keyword>
<organism evidence="6 7">
    <name type="scientific">Candidatus Azambacteria bacterium RIFCSPLOWO2_01_FULL_37_9</name>
    <dbReference type="NCBI Taxonomy" id="1797297"/>
    <lineage>
        <taxon>Bacteria</taxon>
        <taxon>Candidatus Azamiibacteriota</taxon>
    </lineage>
</organism>
<sequence length="282" mass="31517">MQKFLQYFKTELFLQELALFSIAQFLGIFLARRVDWVMAGAQITAEQISVSDFVIYFLIGTVLIFALSQKSRISGFLMNIFFVFTLFLGASFFFSFFINQASAFYFSVALIIARFVFPSIFLHNFLFLLSISSFSSILALQMTPTVIVILLAALAVYDIVSVYLTGHMVKMAKTMIERHLIFGFIIPEKIKYNFWGVQKAKPGQGVVFLGGGDVGLPIFLVANVAASNLTGGIIVALFAVLGMILSYYLFVSQKFKKPMPALPPISMMTILGYLIIQVLGWL</sequence>
<dbReference type="InterPro" id="IPR006639">
    <property type="entry name" value="Preselin/SPP"/>
</dbReference>
<evidence type="ECO:0000256" key="1">
    <source>
        <dbReference type="ARBA" id="ARBA00004127"/>
    </source>
</evidence>
<keyword evidence="2 5" id="KW-0812">Transmembrane</keyword>
<proteinExistence type="predicted"/>